<name>A0A0J9XCH6_GEOCN</name>
<dbReference type="Proteomes" id="UP000242525">
    <property type="component" value="Unassembled WGS sequence"/>
</dbReference>
<reference evidence="3" key="1">
    <citation type="submission" date="2014-03" db="EMBL/GenBank/DDBJ databases">
        <authorList>
            <person name="Casaregola S."/>
        </authorList>
    </citation>
    <scope>NUCLEOTIDE SEQUENCE [LARGE SCALE GENOMIC DNA]</scope>
    <source>
        <strain evidence="3">CLIB 918</strain>
    </source>
</reference>
<protein>
    <submittedName>
        <fullName evidence="3">Uncharacterized protein</fullName>
    </submittedName>
</protein>
<sequence>MDLTPKEKQQTQPRKRLAPITNSPSFNTVLPPADDIEILKRFLALGTDTTPDKKTLNHPSVSIKPVSNSKCCTCERDLASAFGPCCTAEKDLKQYSDITNQITSNCVRSTLHIIKSDSQSYRNIKIFPLNYNLPRKVRVYKESLPEPVLRFGGFKSLLNNVQYVICLIVRVSLSLPVNWCMKIRHPQNSEQLSEWTETLVVEVLNYCITWMVDEGVEPTEKRREIKLNNLTAYDFHKALNTNFAMIEYVYDKVTKAISDELKPGSKASPYYFWLSDLDYIVNRAFMILAAVLVLLVVILGVAFWDWFRERLCLMLQVT</sequence>
<keyword evidence="2" id="KW-1133">Transmembrane helix</keyword>
<feature type="transmembrane region" description="Helical" evidence="2">
    <location>
        <begin position="284"/>
        <end position="307"/>
    </location>
</feature>
<comment type="caution">
    <text evidence="3">The sequence shown here is derived from an EMBL/GenBank/DDBJ whole genome shotgun (WGS) entry which is preliminary data.</text>
</comment>
<keyword evidence="2" id="KW-0812">Transmembrane</keyword>
<keyword evidence="2" id="KW-0472">Membrane</keyword>
<feature type="region of interest" description="Disordered" evidence="1">
    <location>
        <begin position="1"/>
        <end position="25"/>
    </location>
</feature>
<dbReference type="EMBL" id="CCBN010000009">
    <property type="protein sequence ID" value="CDO55035.1"/>
    <property type="molecule type" value="Genomic_DNA"/>
</dbReference>
<organism evidence="3 4">
    <name type="scientific">Geotrichum candidum</name>
    <name type="common">Oospora lactis</name>
    <name type="synonym">Dipodascus geotrichum</name>
    <dbReference type="NCBI Taxonomy" id="1173061"/>
    <lineage>
        <taxon>Eukaryota</taxon>
        <taxon>Fungi</taxon>
        <taxon>Dikarya</taxon>
        <taxon>Ascomycota</taxon>
        <taxon>Saccharomycotina</taxon>
        <taxon>Dipodascomycetes</taxon>
        <taxon>Dipodascales</taxon>
        <taxon>Dipodascaceae</taxon>
        <taxon>Geotrichum</taxon>
    </lineage>
</organism>
<evidence type="ECO:0000313" key="4">
    <source>
        <dbReference type="Proteomes" id="UP000242525"/>
    </source>
</evidence>
<keyword evidence="4" id="KW-1185">Reference proteome</keyword>
<accession>A0A0J9XCH6</accession>
<proteinExistence type="predicted"/>
<gene>
    <name evidence="3" type="ORF">BN980_GECA09s03087g</name>
</gene>
<evidence type="ECO:0000256" key="1">
    <source>
        <dbReference type="SAM" id="MobiDB-lite"/>
    </source>
</evidence>
<evidence type="ECO:0000313" key="3">
    <source>
        <dbReference type="EMBL" id="CDO55035.1"/>
    </source>
</evidence>
<dbReference type="AlphaFoldDB" id="A0A0J9XCH6"/>
<evidence type="ECO:0000256" key="2">
    <source>
        <dbReference type="SAM" id="Phobius"/>
    </source>
</evidence>